<protein>
    <recommendedName>
        <fullName evidence="4">FLZ-type domain-containing protein</fullName>
    </recommendedName>
</protein>
<feature type="domain" description="FLZ-type" evidence="4">
    <location>
        <begin position="110"/>
        <end position="153"/>
    </location>
</feature>
<evidence type="ECO:0000313" key="5">
    <source>
        <dbReference type="EnsemblPlants" id="OGLUM07G22040.1"/>
    </source>
</evidence>
<evidence type="ECO:0000256" key="2">
    <source>
        <dbReference type="ARBA" id="ARBA00022723"/>
    </source>
</evidence>
<dbReference type="PANTHER" id="PTHR47208:SF1">
    <property type="entry name" value="OS02G0174800 PROTEIN"/>
    <property type="match status" value="1"/>
</dbReference>
<keyword evidence="6" id="KW-1185">Reference proteome</keyword>
<organism evidence="5">
    <name type="scientific">Oryza glumipatula</name>
    <dbReference type="NCBI Taxonomy" id="40148"/>
    <lineage>
        <taxon>Eukaryota</taxon>
        <taxon>Viridiplantae</taxon>
        <taxon>Streptophyta</taxon>
        <taxon>Embryophyta</taxon>
        <taxon>Tracheophyta</taxon>
        <taxon>Spermatophyta</taxon>
        <taxon>Magnoliopsida</taxon>
        <taxon>Liliopsida</taxon>
        <taxon>Poales</taxon>
        <taxon>Poaceae</taxon>
        <taxon>BOP clade</taxon>
        <taxon>Oryzoideae</taxon>
        <taxon>Oryzeae</taxon>
        <taxon>Oryzinae</taxon>
        <taxon>Oryza</taxon>
    </lineage>
</organism>
<reference evidence="5" key="2">
    <citation type="submission" date="2018-05" db="EMBL/GenBank/DDBJ databases">
        <title>OgluRS3 (Oryza glumaepatula Reference Sequence Version 3).</title>
        <authorList>
            <person name="Zhang J."/>
            <person name="Kudrna D."/>
            <person name="Lee S."/>
            <person name="Talag J."/>
            <person name="Welchert J."/>
            <person name="Wing R.A."/>
        </authorList>
    </citation>
    <scope>NUCLEOTIDE SEQUENCE [LARGE SCALE GENOMIC DNA]</scope>
</reference>
<reference evidence="5" key="1">
    <citation type="submission" date="2015-04" db="UniProtKB">
        <authorList>
            <consortium name="EnsemblPlants"/>
        </authorList>
    </citation>
    <scope>IDENTIFICATION</scope>
</reference>
<name>A0A0E0AMN6_9ORYZ</name>
<dbReference type="Pfam" id="PF04570">
    <property type="entry name" value="zf-FLZ"/>
    <property type="match status" value="1"/>
</dbReference>
<dbReference type="InterPro" id="IPR044604">
    <property type="entry name" value="FLZ12/13/14"/>
</dbReference>
<accession>A0A0E0AMN6</accession>
<dbReference type="PANTHER" id="PTHR47208">
    <property type="entry name" value="OS02G0174800 PROTEIN"/>
    <property type="match status" value="1"/>
</dbReference>
<dbReference type="PROSITE" id="PS51795">
    <property type="entry name" value="ZF_FLZ"/>
    <property type="match status" value="1"/>
</dbReference>
<evidence type="ECO:0000256" key="1">
    <source>
        <dbReference type="ARBA" id="ARBA00009374"/>
    </source>
</evidence>
<dbReference type="GO" id="GO:0046872">
    <property type="term" value="F:metal ion binding"/>
    <property type="evidence" value="ECO:0007669"/>
    <property type="project" value="UniProtKB-KW"/>
</dbReference>
<proteinExistence type="inferred from homology"/>
<feature type="zinc finger region" description="FLZ-type" evidence="3">
    <location>
        <begin position="110"/>
        <end position="153"/>
    </location>
</feature>
<comment type="similarity">
    <text evidence="1">Belongs to the FLZ family.</text>
</comment>
<dbReference type="STRING" id="40148.A0A0E0AMN6"/>
<dbReference type="eggNOG" id="ENOG502R4I6">
    <property type="taxonomic scope" value="Eukaryota"/>
</dbReference>
<dbReference type="AlphaFoldDB" id="A0A0E0AMN6"/>
<dbReference type="EnsemblPlants" id="OGLUM07G22040.1">
    <property type="protein sequence ID" value="OGLUM07G22040.1"/>
    <property type="gene ID" value="OGLUM07G22040"/>
</dbReference>
<dbReference type="HOGENOM" id="CLU_119745_0_0_1"/>
<dbReference type="Proteomes" id="UP000026961">
    <property type="component" value="Chromosome 7"/>
</dbReference>
<sequence>MASAVVAKPPAAAPASRRRCFVFVERAAAAAVVGVNAAIAAVDDHRPVPAAAAAAMDDVVGRVARPARPSARAIMEGTHKQISSGGASGGYCTVPWCSICTGNNPFAIAEFLLCCNLCGVPLAGRPSFIYIGEKAFCKEECRSRYVVEEALREAREEKRRAAAAAAASPEKKKEAAAARKGGEECREGSIFFICADDL</sequence>
<keyword evidence="2" id="KW-0479">Metal-binding</keyword>
<dbReference type="Gramene" id="OGLUM07G22040.1">
    <property type="protein sequence ID" value="OGLUM07G22040.1"/>
    <property type="gene ID" value="OGLUM07G22040"/>
</dbReference>
<evidence type="ECO:0000256" key="3">
    <source>
        <dbReference type="PROSITE-ProRule" id="PRU01131"/>
    </source>
</evidence>
<evidence type="ECO:0000259" key="4">
    <source>
        <dbReference type="PROSITE" id="PS51795"/>
    </source>
</evidence>
<dbReference type="InterPro" id="IPR007650">
    <property type="entry name" value="Zf-FLZ_dom"/>
</dbReference>
<evidence type="ECO:0000313" key="6">
    <source>
        <dbReference type="Proteomes" id="UP000026961"/>
    </source>
</evidence>